<dbReference type="NCBIfam" id="TIGR00685">
    <property type="entry name" value="T6PP"/>
    <property type="match status" value="1"/>
</dbReference>
<gene>
    <name evidence="9" type="ORF">E2562_019057</name>
</gene>
<dbReference type="Gene3D" id="3.30.70.1020">
    <property type="entry name" value="Trehalose-6-phosphate phosphatase related protein, domain 2"/>
    <property type="match status" value="1"/>
</dbReference>
<dbReference type="PANTHER" id="PTHR43768:SF10">
    <property type="entry name" value="TREHALOSE-PHOSPHATE PHOSPHATASE 8-RELATED"/>
    <property type="match status" value="1"/>
</dbReference>
<dbReference type="UniPathway" id="UPA00299"/>
<dbReference type="EC" id="3.1.3.12" evidence="8"/>
<dbReference type="InterPro" id="IPR036412">
    <property type="entry name" value="HAD-like_sf"/>
</dbReference>
<dbReference type="FunFam" id="3.40.50.1000:FF:000073">
    <property type="entry name" value="Trehalose 6-phosphate phosphatase"/>
    <property type="match status" value="1"/>
</dbReference>
<dbReference type="OrthoDB" id="411251at2759"/>
<protein>
    <recommendedName>
        <fullName evidence="8">Trehalose 6-phosphate phosphatase</fullName>
        <ecNumber evidence="8">3.1.3.12</ecNumber>
    </recommendedName>
</protein>
<evidence type="ECO:0000256" key="5">
    <source>
        <dbReference type="ARBA" id="ARBA00022801"/>
    </source>
</evidence>
<evidence type="ECO:0000313" key="10">
    <source>
        <dbReference type="Proteomes" id="UP000479710"/>
    </source>
</evidence>
<organism evidence="9 10">
    <name type="scientific">Oryza meyeriana var. granulata</name>
    <dbReference type="NCBI Taxonomy" id="110450"/>
    <lineage>
        <taxon>Eukaryota</taxon>
        <taxon>Viridiplantae</taxon>
        <taxon>Streptophyta</taxon>
        <taxon>Embryophyta</taxon>
        <taxon>Tracheophyta</taxon>
        <taxon>Spermatophyta</taxon>
        <taxon>Magnoliopsida</taxon>
        <taxon>Liliopsida</taxon>
        <taxon>Poales</taxon>
        <taxon>Poaceae</taxon>
        <taxon>BOP clade</taxon>
        <taxon>Oryzoideae</taxon>
        <taxon>Oryzeae</taxon>
        <taxon>Oryzinae</taxon>
        <taxon>Oryza</taxon>
        <taxon>Oryza meyeriana</taxon>
    </lineage>
</organism>
<dbReference type="InterPro" id="IPR006379">
    <property type="entry name" value="HAD-SF_hydro_IIB"/>
</dbReference>
<dbReference type="AlphaFoldDB" id="A0A6G1CRD8"/>
<sequence>MTNQDVVMPDIAAAAAMPGSSGRARLFACRGAAAVSASSMRGGGAAYQLVGAKAAAAKAAHVPIRPCASWVVEAMRASSPTRSPADAAVDGEYDAWTQRKHPSALGSFEQIAAAASGKRVVVFLDYDGTLSPIIADPDMAFMSDEMRAAVRDVAEHFPAAIVTGRRVDKVQSFVGLSELYYAGSHGMDIKGPSSNEEEDTKILLQPAREFLPVINEAYKALVEKTKSTPGARVENNKFCLSVHFRCVDEKRWNPLADQVKAVLRDYPELKLTQGRKVLEIRPSIMWDKGKAVEFLLKSLGFDDRGDVLPVYIGDDRTDEDAFKVLRKRGQGLGILVSKCPKETDASYSLQDPAEVKEFLVRLVQWKRRRCCHR</sequence>
<comment type="caution">
    <text evidence="9">The sequence shown here is derived from an EMBL/GenBank/DDBJ whole genome shotgun (WGS) entry which is preliminary data.</text>
</comment>
<dbReference type="PANTHER" id="PTHR43768">
    <property type="entry name" value="TREHALOSE 6-PHOSPHATE PHOSPHATASE"/>
    <property type="match status" value="1"/>
</dbReference>
<evidence type="ECO:0000256" key="6">
    <source>
        <dbReference type="ARBA" id="ARBA00023016"/>
    </source>
</evidence>
<evidence type="ECO:0000256" key="2">
    <source>
        <dbReference type="ARBA" id="ARBA00001968"/>
    </source>
</evidence>
<evidence type="ECO:0000256" key="7">
    <source>
        <dbReference type="ARBA" id="ARBA00025274"/>
    </source>
</evidence>
<comment type="cofactor">
    <cofactor evidence="2 8">
        <name>a divalent metal cation</name>
        <dbReference type="ChEBI" id="CHEBI:60240"/>
    </cofactor>
</comment>
<dbReference type="EMBL" id="SPHZ02000008">
    <property type="protein sequence ID" value="KAF0902706.1"/>
    <property type="molecule type" value="Genomic_DNA"/>
</dbReference>
<dbReference type="InterPro" id="IPR003337">
    <property type="entry name" value="Trehalose_PPase"/>
</dbReference>
<evidence type="ECO:0000256" key="3">
    <source>
        <dbReference type="ARBA" id="ARBA00005199"/>
    </source>
</evidence>
<accession>A0A6G1CRD8</accession>
<dbReference type="FunFam" id="3.30.70.1020:FF:000004">
    <property type="entry name" value="Trehalose 6-phosphate phosphatase"/>
    <property type="match status" value="1"/>
</dbReference>
<dbReference type="GO" id="GO:0005992">
    <property type="term" value="P:trehalose biosynthetic process"/>
    <property type="evidence" value="ECO:0007669"/>
    <property type="project" value="UniProtKB-UniPathway"/>
</dbReference>
<evidence type="ECO:0000256" key="1">
    <source>
        <dbReference type="ARBA" id="ARBA00000500"/>
    </source>
</evidence>
<comment type="function">
    <text evidence="7">Removes the phosphate from trehalose 6-phosphate to produce free trehalose. Trehalose accumulation in plant may improve abiotic stress tolerance.</text>
</comment>
<comment type="catalytic activity">
    <reaction evidence="1 8">
        <text>alpha,alpha-trehalose 6-phosphate + H2O = alpha,alpha-trehalose + phosphate</text>
        <dbReference type="Rhea" id="RHEA:23420"/>
        <dbReference type="ChEBI" id="CHEBI:15377"/>
        <dbReference type="ChEBI" id="CHEBI:16551"/>
        <dbReference type="ChEBI" id="CHEBI:43474"/>
        <dbReference type="ChEBI" id="CHEBI:58429"/>
        <dbReference type="EC" id="3.1.3.12"/>
    </reaction>
</comment>
<comment type="similarity">
    <text evidence="4 8">Belongs to the trehalose phosphatase family.</text>
</comment>
<dbReference type="Gene3D" id="3.40.50.1000">
    <property type="entry name" value="HAD superfamily/HAD-like"/>
    <property type="match status" value="1"/>
</dbReference>
<dbReference type="InterPro" id="IPR044651">
    <property type="entry name" value="OTSB-like"/>
</dbReference>
<dbReference type="CDD" id="cd01627">
    <property type="entry name" value="HAD_TPP"/>
    <property type="match status" value="1"/>
</dbReference>
<evidence type="ECO:0000256" key="4">
    <source>
        <dbReference type="ARBA" id="ARBA00008770"/>
    </source>
</evidence>
<dbReference type="Pfam" id="PF02358">
    <property type="entry name" value="Trehalose_PPase"/>
    <property type="match status" value="1"/>
</dbReference>
<comment type="pathway">
    <text evidence="3 8">Glycan biosynthesis; trehalose biosynthesis.</text>
</comment>
<dbReference type="InterPro" id="IPR023214">
    <property type="entry name" value="HAD_sf"/>
</dbReference>
<keyword evidence="6" id="KW-0346">Stress response</keyword>
<dbReference type="Proteomes" id="UP000479710">
    <property type="component" value="Unassembled WGS sequence"/>
</dbReference>
<dbReference type="NCBIfam" id="TIGR01484">
    <property type="entry name" value="HAD-SF-IIB"/>
    <property type="match status" value="1"/>
</dbReference>
<evidence type="ECO:0000313" key="9">
    <source>
        <dbReference type="EMBL" id="KAF0902706.1"/>
    </source>
</evidence>
<name>A0A6G1CRD8_9ORYZ</name>
<proteinExistence type="inferred from homology"/>
<dbReference type="SUPFAM" id="SSF56784">
    <property type="entry name" value="HAD-like"/>
    <property type="match status" value="1"/>
</dbReference>
<reference evidence="9 10" key="1">
    <citation type="submission" date="2019-11" db="EMBL/GenBank/DDBJ databases">
        <title>Whole genome sequence of Oryza granulata.</title>
        <authorList>
            <person name="Li W."/>
        </authorList>
    </citation>
    <scope>NUCLEOTIDE SEQUENCE [LARGE SCALE GENOMIC DNA]</scope>
    <source>
        <strain evidence="10">cv. Menghai</strain>
        <tissue evidence="9">Leaf</tissue>
    </source>
</reference>
<keyword evidence="5 8" id="KW-0378">Hydrolase</keyword>
<dbReference type="GO" id="GO:0004805">
    <property type="term" value="F:trehalose-phosphatase activity"/>
    <property type="evidence" value="ECO:0007669"/>
    <property type="project" value="UniProtKB-EC"/>
</dbReference>
<evidence type="ECO:0000256" key="8">
    <source>
        <dbReference type="RuleBase" id="RU361117"/>
    </source>
</evidence>
<keyword evidence="10" id="KW-1185">Reference proteome</keyword>